<evidence type="ECO:0000313" key="2">
    <source>
        <dbReference type="Proteomes" id="UP000001971"/>
    </source>
</evidence>
<organism evidence="1 2">
    <name type="scientific">Yersinia pestis bv. Antiqua (strain Antiqua)</name>
    <dbReference type="NCBI Taxonomy" id="360102"/>
    <lineage>
        <taxon>Bacteria</taxon>
        <taxon>Pseudomonadati</taxon>
        <taxon>Pseudomonadota</taxon>
        <taxon>Gammaproteobacteria</taxon>
        <taxon>Enterobacterales</taxon>
        <taxon>Yersiniaceae</taxon>
        <taxon>Yersinia</taxon>
    </lineage>
</organism>
<name>A0A0H2Y7P4_YERPA</name>
<gene>
    <name evidence="1" type="ordered locus">YPA_1474</name>
</gene>
<dbReference type="EMBL" id="CP000308">
    <property type="protein sequence ID" value="ABG13441.1"/>
    <property type="molecule type" value="Genomic_DNA"/>
</dbReference>
<evidence type="ECO:0000313" key="1">
    <source>
        <dbReference type="EMBL" id="ABG13441.1"/>
    </source>
</evidence>
<accession>A0A0H2Y7P4</accession>
<protein>
    <recommendedName>
        <fullName evidence="3">Phage protein</fullName>
    </recommendedName>
</protein>
<dbReference type="AlphaFoldDB" id="A0A0H2Y7P4"/>
<evidence type="ECO:0008006" key="3">
    <source>
        <dbReference type="Google" id="ProtNLM"/>
    </source>
</evidence>
<dbReference type="KEGG" id="ypa:YPA_1474"/>
<proteinExistence type="predicted"/>
<sequence>MIRLLKEALEFAENGNPQSIAIIMISNGDVMDCYHHGGAPYVMVGAIESLKTDYIHSQIERR</sequence>
<dbReference type="Proteomes" id="UP000001971">
    <property type="component" value="Chromosome"/>
</dbReference>
<reference evidence="1 2" key="1">
    <citation type="journal article" date="2006" name="J. Bacteriol.">
        <title>Complete genome sequence of Yersinia pestis strains Antiqua and Nepal516: evidence of gene reduction in an emerging pathogen.</title>
        <authorList>
            <person name="Chain P.S."/>
            <person name="Hu P."/>
            <person name="Malfatti S.A."/>
            <person name="Radnedge L."/>
            <person name="Larimer F."/>
            <person name="Vergez L.M."/>
            <person name="Worsham P."/>
            <person name="Chu M.C."/>
            <person name="Andersen G.L."/>
        </authorList>
    </citation>
    <scope>NUCLEOTIDE SEQUENCE [LARGE SCALE GENOMIC DNA]</scope>
    <source>
        <strain evidence="1 2">Antiqua</strain>
    </source>
</reference>